<feature type="transmembrane region" description="Helical" evidence="1">
    <location>
        <begin position="140"/>
        <end position="158"/>
    </location>
</feature>
<organism evidence="2 3">
    <name type="scientific">Nonomuraea maheshkhaliensis</name>
    <dbReference type="NCBI Taxonomy" id="419590"/>
    <lineage>
        <taxon>Bacteria</taxon>
        <taxon>Bacillati</taxon>
        <taxon>Actinomycetota</taxon>
        <taxon>Actinomycetes</taxon>
        <taxon>Streptosporangiales</taxon>
        <taxon>Streptosporangiaceae</taxon>
        <taxon>Nonomuraea</taxon>
    </lineage>
</organism>
<keyword evidence="1" id="KW-1133">Transmembrane helix</keyword>
<accession>A0ABP4R327</accession>
<keyword evidence="1" id="KW-0812">Transmembrane</keyword>
<feature type="transmembrane region" description="Helical" evidence="1">
    <location>
        <begin position="18"/>
        <end position="42"/>
    </location>
</feature>
<reference evidence="3" key="1">
    <citation type="journal article" date="2019" name="Int. J. Syst. Evol. Microbiol.">
        <title>The Global Catalogue of Microorganisms (GCM) 10K type strain sequencing project: providing services to taxonomists for standard genome sequencing and annotation.</title>
        <authorList>
            <consortium name="The Broad Institute Genomics Platform"/>
            <consortium name="The Broad Institute Genome Sequencing Center for Infectious Disease"/>
            <person name="Wu L."/>
            <person name="Ma J."/>
        </authorList>
    </citation>
    <scope>NUCLEOTIDE SEQUENCE [LARGE SCALE GENOMIC DNA]</scope>
    <source>
        <strain evidence="3">JCM 13929</strain>
    </source>
</reference>
<feature type="transmembrane region" description="Helical" evidence="1">
    <location>
        <begin position="54"/>
        <end position="74"/>
    </location>
</feature>
<name>A0ABP4R327_9ACTN</name>
<dbReference type="EMBL" id="BAAAMU010000015">
    <property type="protein sequence ID" value="GAA1628103.1"/>
    <property type="molecule type" value="Genomic_DNA"/>
</dbReference>
<feature type="transmembrane region" description="Helical" evidence="1">
    <location>
        <begin position="80"/>
        <end position="99"/>
    </location>
</feature>
<evidence type="ECO:0000313" key="3">
    <source>
        <dbReference type="Proteomes" id="UP001500064"/>
    </source>
</evidence>
<evidence type="ECO:0008006" key="4">
    <source>
        <dbReference type="Google" id="ProtNLM"/>
    </source>
</evidence>
<gene>
    <name evidence="2" type="ORF">GCM10009733_026050</name>
</gene>
<sequence>MVDEMEIAGIPVPNAGPFFLAVLAVHVAAGLASVFCGAGAALSRKGAARHRCFGRLYLWCLGVMFASMAVMSAIRWSHNAHLFAIGVLAAALALTGHLNRRRRQPYLHIAGMGGSYIVLLTGFYVDNGRHLPGWDRLPAWAWWIAPSLVGLPVIAHSIRRRLSTGRSAS</sequence>
<proteinExistence type="predicted"/>
<comment type="caution">
    <text evidence="2">The sequence shown here is derived from an EMBL/GenBank/DDBJ whole genome shotgun (WGS) entry which is preliminary data.</text>
</comment>
<dbReference type="Proteomes" id="UP001500064">
    <property type="component" value="Unassembled WGS sequence"/>
</dbReference>
<keyword evidence="3" id="KW-1185">Reference proteome</keyword>
<evidence type="ECO:0000256" key="1">
    <source>
        <dbReference type="SAM" id="Phobius"/>
    </source>
</evidence>
<keyword evidence="1" id="KW-0472">Membrane</keyword>
<feature type="transmembrane region" description="Helical" evidence="1">
    <location>
        <begin position="106"/>
        <end position="125"/>
    </location>
</feature>
<evidence type="ECO:0000313" key="2">
    <source>
        <dbReference type="EMBL" id="GAA1628103.1"/>
    </source>
</evidence>
<protein>
    <recommendedName>
        <fullName evidence="4">DUF2306 domain-containing protein</fullName>
    </recommendedName>
</protein>